<dbReference type="EMBL" id="CAJVQB010017930">
    <property type="protein sequence ID" value="CAG8785968.1"/>
    <property type="molecule type" value="Genomic_DNA"/>
</dbReference>
<sequence length="78" mass="8918">FNIVYNLDKLTYILNGKRATQLAKNNEIQKVINKIIKAFTSLKGFVIAGCDASINSIPDATLKLFWQYVWLNQQKKIS</sequence>
<comment type="caution">
    <text evidence="1">The sequence shown here is derived from an EMBL/GenBank/DDBJ whole genome shotgun (WGS) entry which is preliminary data.</text>
</comment>
<evidence type="ECO:0000313" key="1">
    <source>
        <dbReference type="EMBL" id="CAG8785968.1"/>
    </source>
</evidence>
<feature type="non-terminal residue" evidence="1">
    <location>
        <position position="1"/>
    </location>
</feature>
<proteinExistence type="predicted"/>
<gene>
    <name evidence="1" type="ORF">GMARGA_LOCUS20443</name>
</gene>
<protein>
    <submittedName>
        <fullName evidence="1">24365_t:CDS:1</fullName>
    </submittedName>
</protein>
<organism evidence="1 2">
    <name type="scientific">Gigaspora margarita</name>
    <dbReference type="NCBI Taxonomy" id="4874"/>
    <lineage>
        <taxon>Eukaryota</taxon>
        <taxon>Fungi</taxon>
        <taxon>Fungi incertae sedis</taxon>
        <taxon>Mucoromycota</taxon>
        <taxon>Glomeromycotina</taxon>
        <taxon>Glomeromycetes</taxon>
        <taxon>Diversisporales</taxon>
        <taxon>Gigasporaceae</taxon>
        <taxon>Gigaspora</taxon>
    </lineage>
</organism>
<dbReference type="Proteomes" id="UP000789901">
    <property type="component" value="Unassembled WGS sequence"/>
</dbReference>
<accession>A0ABN7VMJ9</accession>
<name>A0ABN7VMJ9_GIGMA</name>
<evidence type="ECO:0000313" key="2">
    <source>
        <dbReference type="Proteomes" id="UP000789901"/>
    </source>
</evidence>
<reference evidence="1 2" key="1">
    <citation type="submission" date="2021-06" db="EMBL/GenBank/DDBJ databases">
        <authorList>
            <person name="Kallberg Y."/>
            <person name="Tangrot J."/>
            <person name="Rosling A."/>
        </authorList>
    </citation>
    <scope>NUCLEOTIDE SEQUENCE [LARGE SCALE GENOMIC DNA]</scope>
    <source>
        <strain evidence="1 2">120-4 pot B 10/14</strain>
    </source>
</reference>
<keyword evidence="2" id="KW-1185">Reference proteome</keyword>